<keyword evidence="7" id="KW-1185">Reference proteome</keyword>
<comment type="caution">
    <text evidence="6">The sequence shown here is derived from an EMBL/GenBank/DDBJ whole genome shotgun (WGS) entry which is preliminary data.</text>
</comment>
<dbReference type="NCBIfam" id="NF038015">
    <property type="entry name" value="AztD"/>
    <property type="match status" value="1"/>
</dbReference>
<dbReference type="STRING" id="443610.VE25_08465"/>
<dbReference type="SUPFAM" id="SSF50814">
    <property type="entry name" value="Lipocalins"/>
    <property type="match status" value="1"/>
</dbReference>
<proteinExistence type="predicted"/>
<evidence type="ECO:0000256" key="4">
    <source>
        <dbReference type="SAM" id="SignalP"/>
    </source>
</evidence>
<keyword evidence="2" id="KW-0862">Zinc</keyword>
<dbReference type="OrthoDB" id="9810636at2"/>
<feature type="signal peptide" evidence="4">
    <location>
        <begin position="1"/>
        <end position="23"/>
    </location>
</feature>
<evidence type="ECO:0000313" key="7">
    <source>
        <dbReference type="Proteomes" id="UP000033632"/>
    </source>
</evidence>
<name>A0A0F5FVS2_9HYPH</name>
<dbReference type="InterPro" id="IPR011044">
    <property type="entry name" value="Quino_amine_DH_bsu"/>
</dbReference>
<evidence type="ECO:0000313" key="6">
    <source>
        <dbReference type="EMBL" id="KKB12277.1"/>
    </source>
</evidence>
<evidence type="ECO:0000256" key="1">
    <source>
        <dbReference type="ARBA" id="ARBA00022729"/>
    </source>
</evidence>
<feature type="domain" description="ZinT" evidence="5">
    <location>
        <begin position="426"/>
        <end position="603"/>
    </location>
</feature>
<dbReference type="Proteomes" id="UP000033632">
    <property type="component" value="Unassembled WGS sequence"/>
</dbReference>
<dbReference type="Pfam" id="PF09223">
    <property type="entry name" value="ZinT"/>
    <property type="match status" value="1"/>
</dbReference>
<keyword evidence="1 4" id="KW-0732">Signal</keyword>
<feature type="compositionally biased region" description="Basic and acidic residues" evidence="3">
    <location>
        <begin position="401"/>
        <end position="424"/>
    </location>
</feature>
<organism evidence="6 7">
    <name type="scientific">Devosia geojensis</name>
    <dbReference type="NCBI Taxonomy" id="443610"/>
    <lineage>
        <taxon>Bacteria</taxon>
        <taxon>Pseudomonadati</taxon>
        <taxon>Pseudomonadota</taxon>
        <taxon>Alphaproteobacteria</taxon>
        <taxon>Hyphomicrobiales</taxon>
        <taxon>Devosiaceae</taxon>
        <taxon>Devosia</taxon>
    </lineage>
</organism>
<evidence type="ECO:0000256" key="2">
    <source>
        <dbReference type="ARBA" id="ARBA00022833"/>
    </source>
</evidence>
<feature type="chain" id="PRO_5002486944" description="ZinT domain-containing protein" evidence="4">
    <location>
        <begin position="24"/>
        <end position="603"/>
    </location>
</feature>
<dbReference type="PROSITE" id="PS51257">
    <property type="entry name" value="PROKAR_LIPOPROTEIN"/>
    <property type="match status" value="1"/>
</dbReference>
<dbReference type="SUPFAM" id="SSF50969">
    <property type="entry name" value="YVTN repeat-like/Quinoprotein amine dehydrogenase"/>
    <property type="match status" value="1"/>
</dbReference>
<accession>A0A0F5FVS2</accession>
<gene>
    <name evidence="6" type="ORF">VE25_08465</name>
</gene>
<protein>
    <recommendedName>
        <fullName evidence="5">ZinT domain-containing protein</fullName>
    </recommendedName>
</protein>
<reference evidence="6 7" key="1">
    <citation type="submission" date="2015-03" db="EMBL/GenBank/DDBJ databases">
        <authorList>
            <person name="Hassan Y.I."/>
            <person name="Lepp D."/>
            <person name="Li X.-Z."/>
            <person name="Zhou T."/>
        </authorList>
    </citation>
    <scope>NUCLEOTIDE SEQUENCE [LARGE SCALE GENOMIC DNA]</scope>
    <source>
        <strain evidence="6 7">BD-c194</strain>
    </source>
</reference>
<dbReference type="PATRIC" id="fig|443610.3.peg.4268"/>
<sequence>MKRLALGTSALALMACFSGLAMADEHVTAWRLFVSDHAEPVVHVIDAVEGETLATFDIKGPASLYRSDSGEAVYAVQGDADVVTAIKTGIAFHDHGDHADIDVEDPALTGAEIMGDYPVHFVEHDGHWATFFDKEGVARIFSERDALAGHAETREVDSGAPHHGVVVSYGNYDLVSEPHPEDPSNLPIGIKTLGRDGNQVGDLAECPDLHGEAASGNVLAFACATGLLVVTSGSGGAPSIEHLAYADTLPEGKSTTLIGGRGLQYFLGNYGADAVVLIDPSEENAFRRVELPTRRVHFAVDPVRARFAYVFTEDGRLHQLDVIGGEITKSLALTEPYSMDGHWSDPRPRIAVAGEHVVVTDPLAGKLHLVDAVTFEEDGEIDVEGTPFNIVAVGGTGTAHGHAEREEHDHGHEGDAHDHAHSHDHDDQIYQGYFEDDQVKERGLSDWAGDWQSVYPYLQDGTLDPVMAHKAEHGDKSADEYRAYYEIGYRTDAGRIAIDGDTVTFYEQGEPIEARYASDGYEILTYEKGNRGVRFIFEKTGGDEAAPRYIQFSDHKIAPEAADHYHLYWGDDRAALLEELTNWPTYYPSSLSAEEIVAEMMAH</sequence>
<dbReference type="InterPro" id="IPR015304">
    <property type="entry name" value="ZinT_dom"/>
</dbReference>
<evidence type="ECO:0000256" key="3">
    <source>
        <dbReference type="SAM" id="MobiDB-lite"/>
    </source>
</evidence>
<dbReference type="InterPro" id="IPR047697">
    <property type="entry name" value="AztD-like"/>
</dbReference>
<dbReference type="AlphaFoldDB" id="A0A0F5FVS2"/>
<dbReference type="Gene3D" id="2.40.128.20">
    <property type="match status" value="1"/>
</dbReference>
<dbReference type="GO" id="GO:0008270">
    <property type="term" value="F:zinc ion binding"/>
    <property type="evidence" value="ECO:0007669"/>
    <property type="project" value="InterPro"/>
</dbReference>
<dbReference type="InterPro" id="IPR012674">
    <property type="entry name" value="Calycin"/>
</dbReference>
<evidence type="ECO:0000259" key="5">
    <source>
        <dbReference type="Pfam" id="PF09223"/>
    </source>
</evidence>
<feature type="region of interest" description="Disordered" evidence="3">
    <location>
        <begin position="396"/>
        <end position="424"/>
    </location>
</feature>
<dbReference type="EMBL" id="JZEX01000087">
    <property type="protein sequence ID" value="KKB12277.1"/>
    <property type="molecule type" value="Genomic_DNA"/>
</dbReference>